<proteinExistence type="predicted"/>
<dbReference type="AlphaFoldDB" id="A0AAX4IQR6"/>
<organism evidence="2 3">
    <name type="scientific">Colletotrichum destructivum</name>
    <dbReference type="NCBI Taxonomy" id="34406"/>
    <lineage>
        <taxon>Eukaryota</taxon>
        <taxon>Fungi</taxon>
        <taxon>Dikarya</taxon>
        <taxon>Ascomycota</taxon>
        <taxon>Pezizomycotina</taxon>
        <taxon>Sordariomycetes</taxon>
        <taxon>Hypocreomycetidae</taxon>
        <taxon>Glomerellales</taxon>
        <taxon>Glomerellaceae</taxon>
        <taxon>Colletotrichum</taxon>
        <taxon>Colletotrichum destructivum species complex</taxon>
    </lineage>
</organism>
<dbReference type="RefSeq" id="XP_062782768.1">
    <property type="nucleotide sequence ID" value="XM_062926717.1"/>
</dbReference>
<keyword evidence="3" id="KW-1185">Reference proteome</keyword>
<dbReference type="KEGG" id="cdet:87947061"/>
<dbReference type="Proteomes" id="UP001322277">
    <property type="component" value="Chromosome 7"/>
</dbReference>
<dbReference type="EMBL" id="CP137311">
    <property type="protein sequence ID" value="WQF85547.1"/>
    <property type="molecule type" value="Genomic_DNA"/>
</dbReference>
<evidence type="ECO:0000313" key="2">
    <source>
        <dbReference type="EMBL" id="WQF85547.1"/>
    </source>
</evidence>
<evidence type="ECO:0000313" key="3">
    <source>
        <dbReference type="Proteomes" id="UP001322277"/>
    </source>
</evidence>
<gene>
    <name evidence="2" type="ORF">CDEST_10561</name>
</gene>
<evidence type="ECO:0008006" key="4">
    <source>
        <dbReference type="Google" id="ProtNLM"/>
    </source>
</evidence>
<sequence>MHLKAIQPLPPKLTLRPDPARSSSVMELDAEMREWLRGETVALVRAGILNMPEAWMREYADQPEVEVKERKHPCRNCLSLSHKTSSCGECCAHCGQDWHIIDACTSSKRNRCRCRPFPQTHLVKRCPIMCNPAECPAPHAGPLITAMMCKARCCMCGLLGHAGRDCHLKTCRCGGHHLTIDHMPMDRQCAVVDCPRFFCTMHCQACRADVPKRKGTSDDVCQQCHTKRQHWFPPPKARVNDDVEPNYEYLEATLAWGNSIYGQAIFGKKVEFKP</sequence>
<evidence type="ECO:0000256" key="1">
    <source>
        <dbReference type="SAM" id="MobiDB-lite"/>
    </source>
</evidence>
<protein>
    <recommendedName>
        <fullName evidence="4">CCHC-type domain-containing protein</fullName>
    </recommendedName>
</protein>
<dbReference type="GeneID" id="87947061"/>
<feature type="region of interest" description="Disordered" evidence="1">
    <location>
        <begin position="1"/>
        <end position="20"/>
    </location>
</feature>
<reference evidence="3" key="1">
    <citation type="journal article" date="2023" name="bioRxiv">
        <title>Complete genome of the Medicago anthracnose fungus, Colletotrichum destructivum, reveals a mini-chromosome-like region within a core chromosome.</title>
        <authorList>
            <person name="Lapalu N."/>
            <person name="Simon A."/>
            <person name="Lu A."/>
            <person name="Plaumann P.-L."/>
            <person name="Amselem J."/>
            <person name="Pigne S."/>
            <person name="Auger A."/>
            <person name="Koch C."/>
            <person name="Dallery J.-F."/>
            <person name="O'Connell R.J."/>
        </authorList>
    </citation>
    <scope>NUCLEOTIDE SEQUENCE [LARGE SCALE GENOMIC DNA]</scope>
    <source>
        <strain evidence="3">CBS 520.97</strain>
    </source>
</reference>
<accession>A0AAX4IQR6</accession>
<name>A0AAX4IQR6_9PEZI</name>